<evidence type="ECO:0000313" key="1">
    <source>
        <dbReference type="EMBL" id="THD08208.1"/>
    </source>
</evidence>
<organism evidence="1 2">
    <name type="scientific">Metallibacterium scheffleri</name>
    <dbReference type="NCBI Taxonomy" id="993689"/>
    <lineage>
        <taxon>Bacteria</taxon>
        <taxon>Pseudomonadati</taxon>
        <taxon>Pseudomonadota</taxon>
        <taxon>Gammaproteobacteria</taxon>
        <taxon>Lysobacterales</taxon>
        <taxon>Rhodanobacteraceae</taxon>
        <taxon>Metallibacterium</taxon>
    </lineage>
</organism>
<dbReference type="EMBL" id="MWQO01000051">
    <property type="protein sequence ID" value="THD08208.1"/>
    <property type="molecule type" value="Genomic_DNA"/>
</dbReference>
<comment type="caution">
    <text evidence="1">The sequence shown here is derived from an EMBL/GenBank/DDBJ whole genome shotgun (WGS) entry which is preliminary data.</text>
</comment>
<dbReference type="AlphaFoldDB" id="A0A4S3KIR0"/>
<keyword evidence="2" id="KW-1185">Reference proteome</keyword>
<dbReference type="Pfam" id="PF13710">
    <property type="entry name" value="ACT_5"/>
    <property type="match status" value="1"/>
</dbReference>
<sequence length="76" mass="8433">MIQRLHVTLLDVEGALQRLLGTAERRGFHVLQLHAEVGAGAVCTVALTLEGARDAELLRRQLERLHEVREVSLAPE</sequence>
<evidence type="ECO:0000313" key="2">
    <source>
        <dbReference type="Proteomes" id="UP000307749"/>
    </source>
</evidence>
<reference evidence="1 2" key="1">
    <citation type="submission" date="2017-02" db="EMBL/GenBank/DDBJ databases">
        <title>Whole genome sequencing of Metallibacterium scheffleri DSM 24874 (T).</title>
        <authorList>
            <person name="Kumar S."/>
            <person name="Patil P."/>
            <person name="Patil P.B."/>
        </authorList>
    </citation>
    <scope>NUCLEOTIDE SEQUENCE [LARGE SCALE GENOMIC DNA]</scope>
    <source>
        <strain evidence="1 2">DSM 24874</strain>
    </source>
</reference>
<accession>A0A4S3KIR0</accession>
<dbReference type="STRING" id="993689.GCA_002077135_01930"/>
<gene>
    <name evidence="1" type="ORF">B1806_13435</name>
</gene>
<dbReference type="Gene3D" id="3.30.70.260">
    <property type="match status" value="1"/>
</dbReference>
<dbReference type="OrthoDB" id="6198158at2"/>
<evidence type="ECO:0008006" key="3">
    <source>
        <dbReference type="Google" id="ProtNLM"/>
    </source>
</evidence>
<proteinExistence type="predicted"/>
<name>A0A4S3KIR0_9GAMM</name>
<dbReference type="RefSeq" id="WP_081127225.1">
    <property type="nucleotide sequence ID" value="NZ_DAHXOC010000047.1"/>
</dbReference>
<dbReference type="SUPFAM" id="SSF55021">
    <property type="entry name" value="ACT-like"/>
    <property type="match status" value="1"/>
</dbReference>
<dbReference type="InterPro" id="IPR045865">
    <property type="entry name" value="ACT-like_dom_sf"/>
</dbReference>
<dbReference type="Proteomes" id="UP000307749">
    <property type="component" value="Unassembled WGS sequence"/>
</dbReference>
<protein>
    <recommendedName>
        <fullName evidence="3">Acetolactate synthase</fullName>
    </recommendedName>
</protein>